<comment type="cofactor">
    <cofactor evidence="1">
        <name>L-ascorbate</name>
        <dbReference type="ChEBI" id="CHEBI:38290"/>
    </cofactor>
</comment>
<evidence type="ECO:0000256" key="3">
    <source>
        <dbReference type="ARBA" id="ARBA00023002"/>
    </source>
</evidence>
<dbReference type="Gene3D" id="2.60.120.620">
    <property type="entry name" value="q2cbj1_9rhob like domain"/>
    <property type="match status" value="1"/>
</dbReference>
<dbReference type="EMBL" id="CP054856">
    <property type="protein sequence ID" value="QVM86070.1"/>
    <property type="molecule type" value="Genomic_DNA"/>
</dbReference>
<dbReference type="Proteomes" id="UP000677126">
    <property type="component" value="Chromosome"/>
</dbReference>
<dbReference type="InterPro" id="IPR039558">
    <property type="entry name" value="TPA1/OFD1_N"/>
</dbReference>
<keyword evidence="2" id="KW-0223">Dioxygenase</keyword>
<evidence type="ECO:0000256" key="1">
    <source>
        <dbReference type="ARBA" id="ARBA00001961"/>
    </source>
</evidence>
<accession>A0ABX8EA44</accession>
<dbReference type="InterPro" id="IPR006620">
    <property type="entry name" value="Pro_4_hyd_alph"/>
</dbReference>
<organism evidence="5 6">
    <name type="scientific">Novosphingobium decolorationis</name>
    <dbReference type="NCBI Taxonomy" id="2698673"/>
    <lineage>
        <taxon>Bacteria</taxon>
        <taxon>Pseudomonadati</taxon>
        <taxon>Pseudomonadota</taxon>
        <taxon>Alphaproteobacteria</taxon>
        <taxon>Sphingomonadales</taxon>
        <taxon>Sphingomonadaceae</taxon>
        <taxon>Novosphingobium</taxon>
    </lineage>
</organism>
<dbReference type="SMART" id="SM00702">
    <property type="entry name" value="P4Hc"/>
    <property type="match status" value="1"/>
</dbReference>
<name>A0ABX8EA44_9SPHN</name>
<evidence type="ECO:0000313" key="5">
    <source>
        <dbReference type="EMBL" id="QVM86070.1"/>
    </source>
</evidence>
<keyword evidence="6" id="KW-1185">Reference proteome</keyword>
<protein>
    <submittedName>
        <fullName evidence="5">2OG-Fe(II) oxygenase</fullName>
    </submittedName>
</protein>
<dbReference type="PANTHER" id="PTHR12117:SF0">
    <property type="entry name" value="PROLYL 3-HYDROXYLASE OGFOD1"/>
    <property type="match status" value="1"/>
</dbReference>
<dbReference type="InterPro" id="IPR051842">
    <property type="entry name" value="uS12_prolyl_hydroxylase"/>
</dbReference>
<sequence length="242" mass="26127">MSLTFTLNPALDTKAAADQFAQGGHTRLTDFLEESCAEALWRELRAREDWVQVINSGDKSFELDRPTRKSFSPEQAKAMDDAVYAGARSGFQFRYEALRVPDSAKARAKSSDTLARFATWMSSAPVSALLGAVTGEGALTFADAQGTAYAPGDFLTAHDDAVAGKRRHAAYVLGLNPAWRAEWGGLLLLHDAGQSGRIAVPAFNTLDLIRVGQAHSVSEVTRAAPNRRYAVTGWMRTGPVPA</sequence>
<evidence type="ECO:0000259" key="4">
    <source>
        <dbReference type="SMART" id="SM00702"/>
    </source>
</evidence>
<keyword evidence="3" id="KW-0560">Oxidoreductase</keyword>
<proteinExistence type="predicted"/>
<dbReference type="Pfam" id="PF13661">
    <property type="entry name" value="2OG-FeII_Oxy_4"/>
    <property type="match status" value="1"/>
</dbReference>
<dbReference type="PANTHER" id="PTHR12117">
    <property type="entry name" value="HISTONE ACETYLTRANSFERASE COMPLEX"/>
    <property type="match status" value="1"/>
</dbReference>
<feature type="domain" description="Prolyl 4-hydroxylase alpha subunit" evidence="4">
    <location>
        <begin position="48"/>
        <end position="236"/>
    </location>
</feature>
<evidence type="ECO:0000313" key="6">
    <source>
        <dbReference type="Proteomes" id="UP000677126"/>
    </source>
</evidence>
<evidence type="ECO:0000256" key="2">
    <source>
        <dbReference type="ARBA" id="ARBA00022964"/>
    </source>
</evidence>
<reference evidence="5 6" key="1">
    <citation type="journal article" date="2021" name="Int. J. Syst. Evol. Microbiol.">
        <title>Novosphingobium decolorationis sp. nov., an aniline blue-decolourizing bacterium isolated from East Pacific sediment.</title>
        <authorList>
            <person name="Chen X."/>
            <person name="Dong B."/>
            <person name="Chen T."/>
            <person name="Ren N."/>
            <person name="Wang J."/>
            <person name="Xu Y."/>
            <person name="Yang J."/>
            <person name="Zhu S."/>
            <person name="Chen J."/>
        </authorList>
    </citation>
    <scope>NUCLEOTIDE SEQUENCE [LARGE SCALE GENOMIC DNA]</scope>
    <source>
        <strain evidence="5 6">502str22</strain>
    </source>
</reference>
<gene>
    <name evidence="5" type="ORF">HT578_06395</name>
</gene>